<evidence type="ECO:0000256" key="1">
    <source>
        <dbReference type="ARBA" id="ARBA00011198"/>
    </source>
</evidence>
<dbReference type="InterPro" id="IPR007235">
    <property type="entry name" value="Glyco_trans_28_C"/>
</dbReference>
<proteinExistence type="inferred from homology"/>
<dbReference type="PANTHER" id="PTHR47043">
    <property type="entry name" value="UDP-N-ACETYLGLUCOSAMINE TRANSFERASE SUBUNIT ALG13"/>
    <property type="match status" value="1"/>
</dbReference>
<evidence type="ECO:0000313" key="9">
    <source>
        <dbReference type="EMBL" id="ROV96478.1"/>
    </source>
</evidence>
<accession>A0A423VZK4</accession>
<reference evidence="9 10" key="1">
    <citation type="submission" date="2015-09" db="EMBL/GenBank/DDBJ databases">
        <title>Host preference determinants of Valsa canker pathogens revealed by comparative genomics.</title>
        <authorList>
            <person name="Yin Z."/>
            <person name="Huang L."/>
        </authorList>
    </citation>
    <scope>NUCLEOTIDE SEQUENCE [LARGE SCALE GENOMIC DNA]</scope>
    <source>
        <strain evidence="9 10">YSFL</strain>
    </source>
</reference>
<protein>
    <recommendedName>
        <fullName evidence="3 7">UDP-N-acetylglucosamine transferase subunit ALG13</fullName>
        <ecNumber evidence="2 7">2.4.1.141</ecNumber>
    </recommendedName>
    <alternativeName>
        <fullName evidence="5 7">Asparagine-linked glycosylation protein 13</fullName>
    </alternativeName>
</protein>
<dbReference type="OrthoDB" id="20273at2759"/>
<evidence type="ECO:0000256" key="3">
    <source>
        <dbReference type="ARBA" id="ARBA00017468"/>
    </source>
</evidence>
<dbReference type="Proteomes" id="UP000284375">
    <property type="component" value="Unassembled WGS sequence"/>
</dbReference>
<comment type="function">
    <text evidence="4 7">Involved in protein N-glycosylation. Essential for the second step of the dolichol-linked oligosaccharide pathway.</text>
</comment>
<dbReference type="STRING" id="252740.A0A423VZK4"/>
<evidence type="ECO:0000256" key="4">
    <source>
        <dbReference type="ARBA" id="ARBA00024804"/>
    </source>
</evidence>
<feature type="domain" description="Glycosyl transferase family 28 C-terminal" evidence="8">
    <location>
        <begin position="32"/>
        <end position="166"/>
    </location>
</feature>
<name>A0A423VZK4_CYTCH</name>
<dbReference type="GO" id="GO:0043541">
    <property type="term" value="C:UDP-N-acetylglucosamine transferase complex"/>
    <property type="evidence" value="ECO:0007669"/>
    <property type="project" value="TreeGrafter"/>
</dbReference>
<keyword evidence="7" id="KW-0256">Endoplasmic reticulum</keyword>
<evidence type="ECO:0000256" key="5">
    <source>
        <dbReference type="ARBA" id="ARBA00032061"/>
    </source>
</evidence>
<evidence type="ECO:0000256" key="2">
    <source>
        <dbReference type="ARBA" id="ARBA00012614"/>
    </source>
</evidence>
<keyword evidence="7" id="KW-0808">Transferase</keyword>
<keyword evidence="7" id="KW-0328">Glycosyltransferase</keyword>
<dbReference type="EC" id="2.4.1.141" evidence="2 7"/>
<gene>
    <name evidence="7" type="primary">ALG13</name>
    <name evidence="9" type="ORF">VSDG_05459</name>
</gene>
<comment type="subcellular location">
    <subcellularLocation>
        <location evidence="7">Endoplasmic reticulum</location>
    </subcellularLocation>
</comment>
<comment type="subunit">
    <text evidence="1 7">Heterodimer with ALG14 to form a functional enzyme.</text>
</comment>
<evidence type="ECO:0000256" key="7">
    <source>
        <dbReference type="RuleBase" id="RU362128"/>
    </source>
</evidence>
<dbReference type="Gene3D" id="3.40.50.2000">
    <property type="entry name" value="Glycogen Phosphorylase B"/>
    <property type="match status" value="1"/>
</dbReference>
<dbReference type="GO" id="GO:0006488">
    <property type="term" value="P:dolichol-linked oligosaccharide biosynthetic process"/>
    <property type="evidence" value="ECO:0007669"/>
    <property type="project" value="TreeGrafter"/>
</dbReference>
<evidence type="ECO:0000313" key="10">
    <source>
        <dbReference type="Proteomes" id="UP000284375"/>
    </source>
</evidence>
<keyword evidence="10" id="KW-1185">Reference proteome</keyword>
<comment type="caution">
    <text evidence="9">The sequence shown here is derived from an EMBL/GenBank/DDBJ whole genome shotgun (WGS) entry which is preliminary data.</text>
</comment>
<dbReference type="GO" id="GO:0004577">
    <property type="term" value="F:N-acetylglucosaminyldiphosphodolichol N-acetylglucosaminyltransferase activity"/>
    <property type="evidence" value="ECO:0007669"/>
    <property type="project" value="UniProtKB-EC"/>
</dbReference>
<dbReference type="EMBL" id="LJZO01000020">
    <property type="protein sequence ID" value="ROV96478.1"/>
    <property type="molecule type" value="Genomic_DNA"/>
</dbReference>
<organism evidence="9 10">
    <name type="scientific">Cytospora chrysosperma</name>
    <name type="common">Cytospora canker fungus</name>
    <name type="synonym">Sphaeria chrysosperma</name>
    <dbReference type="NCBI Taxonomy" id="252740"/>
    <lineage>
        <taxon>Eukaryota</taxon>
        <taxon>Fungi</taxon>
        <taxon>Dikarya</taxon>
        <taxon>Ascomycota</taxon>
        <taxon>Pezizomycotina</taxon>
        <taxon>Sordariomycetes</taxon>
        <taxon>Sordariomycetidae</taxon>
        <taxon>Diaporthales</taxon>
        <taxon>Cytosporaceae</taxon>
        <taxon>Cytospora</taxon>
    </lineage>
</organism>
<sequence>MAQHISGFIRIGHFNGERDILPSYHVDMDRHVMVTGGAVVPFKELLLEVTTPDFLSALHAHGFTHLHLQCNTFAGEMRKRLSEMDEKDLHSLKIDVVDFDKDLKENMLLLCRGEAGLKAAGVVIGHAGTGTIADACESEVALVIVANPNLMDNHQAVFAAEVAEEYDNIIQGHLGRVVETIPQVMGLIEQLQLDNLEPFDEPDFPVDPKDRINFIDQVIASGV</sequence>
<evidence type="ECO:0000259" key="8">
    <source>
        <dbReference type="Pfam" id="PF04101"/>
    </source>
</evidence>
<comment type="similarity">
    <text evidence="7">Belongs to the glycosyltransferase 28 family.</text>
</comment>
<evidence type="ECO:0000256" key="6">
    <source>
        <dbReference type="ARBA" id="ARBA00048184"/>
    </source>
</evidence>
<dbReference type="InterPro" id="IPR052474">
    <property type="entry name" value="UDP-GlcNAc_transferase"/>
</dbReference>
<dbReference type="AlphaFoldDB" id="A0A423VZK4"/>
<dbReference type="Pfam" id="PF04101">
    <property type="entry name" value="Glyco_tran_28_C"/>
    <property type="match status" value="1"/>
</dbReference>
<comment type="catalytic activity">
    <reaction evidence="6">
        <text>an N-acetyl-alpha-D-glucosaminyl-diphospho-di-trans,poly-cis-dolichol + UDP-N-acetyl-alpha-D-glucosamine = an N,N'-diacetylchitobiosyl-diphospho-di-trans,poly-cis-dolichol + UDP + H(+)</text>
        <dbReference type="Rhea" id="RHEA:23380"/>
        <dbReference type="Rhea" id="RHEA-COMP:19507"/>
        <dbReference type="Rhea" id="RHEA-COMP:19510"/>
        <dbReference type="ChEBI" id="CHEBI:15378"/>
        <dbReference type="ChEBI" id="CHEBI:57269"/>
        <dbReference type="ChEBI" id="CHEBI:57705"/>
        <dbReference type="ChEBI" id="CHEBI:58223"/>
        <dbReference type="ChEBI" id="CHEBI:58427"/>
        <dbReference type="EC" id="2.4.1.141"/>
    </reaction>
</comment>
<dbReference type="PANTHER" id="PTHR47043:SF1">
    <property type="entry name" value="UDP-N-ACETYLGLUCOSAMINE TRANSFERASE SUBUNIT ALG13"/>
    <property type="match status" value="1"/>
</dbReference>